<dbReference type="HOGENOM" id="CLU_2427939_0_0_1"/>
<keyword evidence="1" id="KW-0472">Membrane</keyword>
<accession>A0A0C3IRA4</accession>
<dbReference type="InParanoid" id="A0A0C3IRA4"/>
<evidence type="ECO:0000313" key="2">
    <source>
        <dbReference type="EMBL" id="KIN99457.1"/>
    </source>
</evidence>
<dbReference type="Proteomes" id="UP000054217">
    <property type="component" value="Unassembled WGS sequence"/>
</dbReference>
<dbReference type="EMBL" id="KN832005">
    <property type="protein sequence ID" value="KIN99457.1"/>
    <property type="molecule type" value="Genomic_DNA"/>
</dbReference>
<protein>
    <submittedName>
        <fullName evidence="2">Uncharacterized protein</fullName>
    </submittedName>
</protein>
<organism evidence="2 3">
    <name type="scientific">Pisolithus tinctorius Marx 270</name>
    <dbReference type="NCBI Taxonomy" id="870435"/>
    <lineage>
        <taxon>Eukaryota</taxon>
        <taxon>Fungi</taxon>
        <taxon>Dikarya</taxon>
        <taxon>Basidiomycota</taxon>
        <taxon>Agaricomycotina</taxon>
        <taxon>Agaricomycetes</taxon>
        <taxon>Agaricomycetidae</taxon>
        <taxon>Boletales</taxon>
        <taxon>Sclerodermatineae</taxon>
        <taxon>Pisolithaceae</taxon>
        <taxon>Pisolithus</taxon>
    </lineage>
</organism>
<keyword evidence="1" id="KW-0812">Transmembrane</keyword>
<sequence length="91" mass="10570">MEYITEVFLPLELLTVIPPSDHLQYFSALSPLSLIRLFFWVVSLLPYPCAIHRSGGGYASYMHTYLFSSSPSLGIFFYFLVHIDIWFSVYH</sequence>
<evidence type="ECO:0000313" key="3">
    <source>
        <dbReference type="Proteomes" id="UP000054217"/>
    </source>
</evidence>
<gene>
    <name evidence="2" type="ORF">M404DRAFT_814492</name>
</gene>
<reference evidence="3" key="2">
    <citation type="submission" date="2015-01" db="EMBL/GenBank/DDBJ databases">
        <title>Evolutionary Origins and Diversification of the Mycorrhizal Mutualists.</title>
        <authorList>
            <consortium name="DOE Joint Genome Institute"/>
            <consortium name="Mycorrhizal Genomics Consortium"/>
            <person name="Kohler A."/>
            <person name="Kuo A."/>
            <person name="Nagy L.G."/>
            <person name="Floudas D."/>
            <person name="Copeland A."/>
            <person name="Barry K.W."/>
            <person name="Cichocki N."/>
            <person name="Veneault-Fourrey C."/>
            <person name="LaButti K."/>
            <person name="Lindquist E.A."/>
            <person name="Lipzen A."/>
            <person name="Lundell T."/>
            <person name="Morin E."/>
            <person name="Murat C."/>
            <person name="Riley R."/>
            <person name="Ohm R."/>
            <person name="Sun H."/>
            <person name="Tunlid A."/>
            <person name="Henrissat B."/>
            <person name="Grigoriev I.V."/>
            <person name="Hibbett D.S."/>
            <person name="Martin F."/>
        </authorList>
    </citation>
    <scope>NUCLEOTIDE SEQUENCE [LARGE SCALE GENOMIC DNA]</scope>
    <source>
        <strain evidence="3">Marx 270</strain>
    </source>
</reference>
<keyword evidence="3" id="KW-1185">Reference proteome</keyword>
<reference evidence="2 3" key="1">
    <citation type="submission" date="2014-04" db="EMBL/GenBank/DDBJ databases">
        <authorList>
            <consortium name="DOE Joint Genome Institute"/>
            <person name="Kuo A."/>
            <person name="Kohler A."/>
            <person name="Costa M.D."/>
            <person name="Nagy L.G."/>
            <person name="Floudas D."/>
            <person name="Copeland A."/>
            <person name="Barry K.W."/>
            <person name="Cichocki N."/>
            <person name="Veneault-Fourrey C."/>
            <person name="LaButti K."/>
            <person name="Lindquist E.A."/>
            <person name="Lipzen A."/>
            <person name="Lundell T."/>
            <person name="Morin E."/>
            <person name="Murat C."/>
            <person name="Sun H."/>
            <person name="Tunlid A."/>
            <person name="Henrissat B."/>
            <person name="Grigoriev I.V."/>
            <person name="Hibbett D.S."/>
            <person name="Martin F."/>
            <person name="Nordberg H.P."/>
            <person name="Cantor M.N."/>
            <person name="Hua S.X."/>
        </authorList>
    </citation>
    <scope>NUCLEOTIDE SEQUENCE [LARGE SCALE GENOMIC DNA]</scope>
    <source>
        <strain evidence="2 3">Marx 270</strain>
    </source>
</reference>
<feature type="transmembrane region" description="Helical" evidence="1">
    <location>
        <begin position="23"/>
        <end position="45"/>
    </location>
</feature>
<dbReference type="AlphaFoldDB" id="A0A0C3IRA4"/>
<name>A0A0C3IRA4_PISTI</name>
<keyword evidence="1" id="KW-1133">Transmembrane helix</keyword>
<evidence type="ECO:0000256" key="1">
    <source>
        <dbReference type="SAM" id="Phobius"/>
    </source>
</evidence>
<proteinExistence type="predicted"/>
<feature type="transmembrane region" description="Helical" evidence="1">
    <location>
        <begin position="65"/>
        <end position="87"/>
    </location>
</feature>